<dbReference type="EMBL" id="JH711579">
    <property type="protein sequence ID" value="EIW80253.1"/>
    <property type="molecule type" value="Genomic_DNA"/>
</dbReference>
<dbReference type="Gene3D" id="1.20.1280.50">
    <property type="match status" value="1"/>
</dbReference>
<evidence type="ECO:0000259" key="2">
    <source>
        <dbReference type="Pfam" id="PF12937"/>
    </source>
</evidence>
<dbReference type="InterPro" id="IPR001810">
    <property type="entry name" value="F-box_dom"/>
</dbReference>
<accession>A0A5M3MMB6</accession>
<dbReference type="RefSeq" id="XP_007769246.1">
    <property type="nucleotide sequence ID" value="XM_007771056.1"/>
</dbReference>
<dbReference type="InterPro" id="IPR036047">
    <property type="entry name" value="F-box-like_dom_sf"/>
</dbReference>
<feature type="compositionally biased region" description="Acidic residues" evidence="1">
    <location>
        <begin position="514"/>
        <end position="552"/>
    </location>
</feature>
<comment type="caution">
    <text evidence="3">The sequence shown here is derived from an EMBL/GenBank/DDBJ whole genome shotgun (WGS) entry which is preliminary data.</text>
</comment>
<dbReference type="Proteomes" id="UP000053558">
    <property type="component" value="Unassembled WGS sequence"/>
</dbReference>
<feature type="domain" description="F-box" evidence="2">
    <location>
        <begin position="42"/>
        <end position="93"/>
    </location>
</feature>
<gene>
    <name evidence="3" type="ORF">CONPUDRAFT_144419</name>
</gene>
<dbReference type="AlphaFoldDB" id="A0A5M3MMB6"/>
<evidence type="ECO:0000313" key="4">
    <source>
        <dbReference type="Proteomes" id="UP000053558"/>
    </source>
</evidence>
<sequence length="552" mass="62693">MVASWFSPSERQLRCVQFDEKIEGHFDAIRQPRTERNALSPICCLPPEVLAEIFTYATPTIHHTHRDLLTITHVCHHWREVALAYPNLWSNIDMDRRNPARIRALMLERAKNAPLALELSNNMYDKLQPAIFEELSQHIHHTRSSSLNILGLQTLDIATAVYHLVLDAPILKHLQFWLHGSPDTHTSVLLPEDFLGNTPRLRSMDLLGVVPPWHSSVFRGLTRLGLWSLYDLSPTAEELWAILRGSPALEEIRQFHGTSTPKIFASYVHFFTNVRVPSHAHFHLGINILEEGLPNSLTIFPSTFLTSIREDTEPTYSISVFFGGPRGILSIYQDNGQFQFPYACNHHSDLACGKRITATIGGPVNHFHFLCHDPPLTSIHTLKITVHEHPDDVPWGAIFETLPQLQFLNVEVNRSMYLSLTSALMPQAEHVPAPRLIDMRLSSLAPSEALPHGDIQRLIDTLERRSQAGYHIDRLTCEDIPVDPAELEQLERLARNVSLRKRTPLSESSTRGEEQDESTGEDEESGGEDDEDSQWDEESDEEDDDMSEEDDE</sequence>
<dbReference type="SUPFAM" id="SSF81383">
    <property type="entry name" value="F-box domain"/>
    <property type="match status" value="1"/>
</dbReference>
<evidence type="ECO:0000313" key="3">
    <source>
        <dbReference type="EMBL" id="EIW80253.1"/>
    </source>
</evidence>
<feature type="region of interest" description="Disordered" evidence="1">
    <location>
        <begin position="500"/>
        <end position="552"/>
    </location>
</feature>
<dbReference type="GeneID" id="19201944"/>
<dbReference type="OMA" id="ENTDGHY"/>
<organism evidence="3 4">
    <name type="scientific">Coniophora puteana (strain RWD-64-598)</name>
    <name type="common">Brown rot fungus</name>
    <dbReference type="NCBI Taxonomy" id="741705"/>
    <lineage>
        <taxon>Eukaryota</taxon>
        <taxon>Fungi</taxon>
        <taxon>Dikarya</taxon>
        <taxon>Basidiomycota</taxon>
        <taxon>Agaricomycotina</taxon>
        <taxon>Agaricomycetes</taxon>
        <taxon>Agaricomycetidae</taxon>
        <taxon>Boletales</taxon>
        <taxon>Coniophorineae</taxon>
        <taxon>Coniophoraceae</taxon>
        <taxon>Coniophora</taxon>
    </lineage>
</organism>
<proteinExistence type="predicted"/>
<evidence type="ECO:0000256" key="1">
    <source>
        <dbReference type="SAM" id="MobiDB-lite"/>
    </source>
</evidence>
<dbReference type="KEGG" id="cput:CONPUDRAFT_144419"/>
<dbReference type="Pfam" id="PF12937">
    <property type="entry name" value="F-box-like"/>
    <property type="match status" value="1"/>
</dbReference>
<reference evidence="4" key="1">
    <citation type="journal article" date="2012" name="Science">
        <title>The Paleozoic origin of enzymatic lignin decomposition reconstructed from 31 fungal genomes.</title>
        <authorList>
            <person name="Floudas D."/>
            <person name="Binder M."/>
            <person name="Riley R."/>
            <person name="Barry K."/>
            <person name="Blanchette R.A."/>
            <person name="Henrissat B."/>
            <person name="Martinez A.T."/>
            <person name="Otillar R."/>
            <person name="Spatafora J.W."/>
            <person name="Yadav J.S."/>
            <person name="Aerts A."/>
            <person name="Benoit I."/>
            <person name="Boyd A."/>
            <person name="Carlson A."/>
            <person name="Copeland A."/>
            <person name="Coutinho P.M."/>
            <person name="de Vries R.P."/>
            <person name="Ferreira P."/>
            <person name="Findley K."/>
            <person name="Foster B."/>
            <person name="Gaskell J."/>
            <person name="Glotzer D."/>
            <person name="Gorecki P."/>
            <person name="Heitman J."/>
            <person name="Hesse C."/>
            <person name="Hori C."/>
            <person name="Igarashi K."/>
            <person name="Jurgens J.A."/>
            <person name="Kallen N."/>
            <person name="Kersten P."/>
            <person name="Kohler A."/>
            <person name="Kuees U."/>
            <person name="Kumar T.K.A."/>
            <person name="Kuo A."/>
            <person name="LaButti K."/>
            <person name="Larrondo L.F."/>
            <person name="Lindquist E."/>
            <person name="Ling A."/>
            <person name="Lombard V."/>
            <person name="Lucas S."/>
            <person name="Lundell T."/>
            <person name="Martin R."/>
            <person name="McLaughlin D.J."/>
            <person name="Morgenstern I."/>
            <person name="Morin E."/>
            <person name="Murat C."/>
            <person name="Nagy L.G."/>
            <person name="Nolan M."/>
            <person name="Ohm R.A."/>
            <person name="Patyshakuliyeva A."/>
            <person name="Rokas A."/>
            <person name="Ruiz-Duenas F.J."/>
            <person name="Sabat G."/>
            <person name="Salamov A."/>
            <person name="Samejima M."/>
            <person name="Schmutz J."/>
            <person name="Slot J.C."/>
            <person name="St John F."/>
            <person name="Stenlid J."/>
            <person name="Sun H."/>
            <person name="Sun S."/>
            <person name="Syed K."/>
            <person name="Tsang A."/>
            <person name="Wiebenga A."/>
            <person name="Young D."/>
            <person name="Pisabarro A."/>
            <person name="Eastwood D.C."/>
            <person name="Martin F."/>
            <person name="Cullen D."/>
            <person name="Grigoriev I.V."/>
            <person name="Hibbett D.S."/>
        </authorList>
    </citation>
    <scope>NUCLEOTIDE SEQUENCE [LARGE SCALE GENOMIC DNA]</scope>
    <source>
        <strain evidence="4">RWD-64-598 SS2</strain>
    </source>
</reference>
<dbReference type="OrthoDB" id="3365698at2759"/>
<protein>
    <recommendedName>
        <fullName evidence="2">F-box domain-containing protein</fullName>
    </recommendedName>
</protein>
<keyword evidence="4" id="KW-1185">Reference proteome</keyword>
<name>A0A5M3MMB6_CONPW</name>